<sequence>MKGKSCMTEGIQTPVGKKMRNVNDFLNAMSQIKTSISRVDSAIKILKETHNTVVLKIEGYNGEQHPISVPFNNELGLAMFEAHRNNLAETMDWLTEILDKINALIDSDIIKSRLTNLPGYKDDFEIPF</sequence>
<organism evidence="1">
    <name type="scientific">viral metagenome</name>
    <dbReference type="NCBI Taxonomy" id="1070528"/>
    <lineage>
        <taxon>unclassified sequences</taxon>
        <taxon>metagenomes</taxon>
        <taxon>organismal metagenomes</taxon>
    </lineage>
</organism>
<protein>
    <submittedName>
        <fullName evidence="1">Uncharacterized protein</fullName>
    </submittedName>
</protein>
<dbReference type="EMBL" id="MT143204">
    <property type="protein sequence ID" value="QJA94109.1"/>
    <property type="molecule type" value="Genomic_DNA"/>
</dbReference>
<dbReference type="AlphaFoldDB" id="A0A6M3LIA1"/>
<evidence type="ECO:0000313" key="1">
    <source>
        <dbReference type="EMBL" id="QJA94109.1"/>
    </source>
</evidence>
<reference evidence="1" key="1">
    <citation type="submission" date="2020-03" db="EMBL/GenBank/DDBJ databases">
        <title>The deep terrestrial virosphere.</title>
        <authorList>
            <person name="Holmfeldt K."/>
            <person name="Nilsson E."/>
            <person name="Simone D."/>
            <person name="Lopez-Fernandez M."/>
            <person name="Wu X."/>
            <person name="de Brujin I."/>
            <person name="Lundin D."/>
            <person name="Andersson A."/>
            <person name="Bertilsson S."/>
            <person name="Dopson M."/>
        </authorList>
    </citation>
    <scope>NUCLEOTIDE SEQUENCE</scope>
    <source>
        <strain evidence="1">MM415B03994</strain>
    </source>
</reference>
<proteinExistence type="predicted"/>
<name>A0A6M3LIA1_9ZZZZ</name>
<accession>A0A6M3LIA1</accession>
<gene>
    <name evidence="1" type="ORF">MM415B03994_0005</name>
</gene>